<dbReference type="Pfam" id="PF13529">
    <property type="entry name" value="Peptidase_C39_2"/>
    <property type="match status" value="1"/>
</dbReference>
<reference evidence="2 3" key="1">
    <citation type="submission" date="2014-02" db="EMBL/GenBank/DDBJ databases">
        <title>Draft genome sequence of Lysinibacillus boronitolerans NBRC 103108.</title>
        <authorList>
            <person name="Zhang F."/>
            <person name="Wang G."/>
            <person name="Zhang L."/>
        </authorList>
    </citation>
    <scope>NUCLEOTIDE SEQUENCE [LARGE SCALE GENOMIC DNA]</scope>
    <source>
        <strain evidence="2 3">NBRC 103108</strain>
    </source>
</reference>
<protein>
    <recommendedName>
        <fullName evidence="1">Peptidase C39-like domain-containing protein</fullName>
    </recommendedName>
</protein>
<name>A0ABR4XWW4_9BACI</name>
<dbReference type="Gene3D" id="3.90.70.10">
    <property type="entry name" value="Cysteine proteinases"/>
    <property type="match status" value="1"/>
</dbReference>
<sequence>MRKRGIIFTLGVLVVFLKGCTNENINSNKIAVLTVEYFSGDPLNDLYVELLDEEGKEIDSTISLDKGEAEFYNLQPNETYTVKVGSPDNFTTGMYLTEKKFTYTSSTQSILVQTYAVNHNKGFGVPVILQNPELPNGCEITTLTAVLNYYGAETSKLEMDQNYLPKQSFEYKMKKKYGPNPNQAYGGEPSNLETGTYVFAEPIVKAANNFITERKLDLQAKNISGRTIKEITNYIRQGIPVITWVTLDLSPPKVKGGWIIEETGEYHQMYQNLHTMVLLSVGDTTVEVMDPRKGIITLDKGAFFNSYEALGEQAVVVY</sequence>
<keyword evidence="3" id="KW-1185">Reference proteome</keyword>
<evidence type="ECO:0000313" key="3">
    <source>
        <dbReference type="Proteomes" id="UP000030487"/>
    </source>
</evidence>
<proteinExistence type="predicted"/>
<dbReference type="PANTHER" id="PTHR37806:SF1">
    <property type="entry name" value="PEPTIDASE C39-LIKE DOMAIN-CONTAINING PROTEIN"/>
    <property type="match status" value="1"/>
</dbReference>
<organism evidence="2 3">
    <name type="scientific">Lysinibacillus boronitolerans JCM 21713 = 10a = NBRC 103108</name>
    <dbReference type="NCBI Taxonomy" id="1294264"/>
    <lineage>
        <taxon>Bacteria</taxon>
        <taxon>Bacillati</taxon>
        <taxon>Bacillota</taxon>
        <taxon>Bacilli</taxon>
        <taxon>Bacillales</taxon>
        <taxon>Bacillaceae</taxon>
        <taxon>Lysinibacillus</taxon>
    </lineage>
</organism>
<dbReference type="PANTHER" id="PTHR37806">
    <property type="entry name" value="LMO0724 PROTEIN"/>
    <property type="match status" value="1"/>
</dbReference>
<dbReference type="Proteomes" id="UP000030487">
    <property type="component" value="Unassembled WGS sequence"/>
</dbReference>
<accession>A0ABR4XWW4</accession>
<comment type="caution">
    <text evidence="2">The sequence shown here is derived from an EMBL/GenBank/DDBJ whole genome shotgun (WGS) entry which is preliminary data.</text>
</comment>
<gene>
    <name evidence="2" type="ORF">CD31_19125</name>
</gene>
<evidence type="ECO:0000313" key="2">
    <source>
        <dbReference type="EMBL" id="KGR82545.1"/>
    </source>
</evidence>
<evidence type="ECO:0000259" key="1">
    <source>
        <dbReference type="Pfam" id="PF13529"/>
    </source>
</evidence>
<dbReference type="InterPro" id="IPR039564">
    <property type="entry name" value="Peptidase_C39-like"/>
</dbReference>
<dbReference type="EMBL" id="JPVR01000079">
    <property type="protein sequence ID" value="KGR82545.1"/>
    <property type="molecule type" value="Genomic_DNA"/>
</dbReference>
<dbReference type="Gene3D" id="2.60.40.10">
    <property type="entry name" value="Immunoglobulins"/>
    <property type="match status" value="1"/>
</dbReference>
<feature type="domain" description="Peptidase C39-like" evidence="1">
    <location>
        <begin position="125"/>
        <end position="291"/>
    </location>
</feature>
<dbReference type="InterPro" id="IPR013783">
    <property type="entry name" value="Ig-like_fold"/>
</dbReference>